<dbReference type="AlphaFoldDB" id="A0AAW3J4D1"/>
<sequence>MKRKLTILGIVILTLLMPFVINILNLIIIFSLEESFEITNDSIPFAIHLIGLILLCIVSWIIFIKTKEKYLADAYMAFICLISVFMGLFLFAIWAQVYPYFSSYDGTFQ</sequence>
<keyword evidence="1" id="KW-0472">Membrane</keyword>
<dbReference type="EMBL" id="JNUR01000001">
    <property type="protein sequence ID" value="KPH51562.1"/>
    <property type="molecule type" value="Genomic_DNA"/>
</dbReference>
<feature type="transmembrane region" description="Helical" evidence="1">
    <location>
        <begin position="42"/>
        <end position="63"/>
    </location>
</feature>
<gene>
    <name evidence="2" type="ORF">HPU229336_00160</name>
</gene>
<name>A0AAW3J4D1_9HELI</name>
<reference evidence="2 3" key="1">
    <citation type="submission" date="2014-06" db="EMBL/GenBank/DDBJ databases">
        <title>Helicobacter pullorum isolates in fresh chicken meat - phenotypic and genotypic features.</title>
        <authorList>
            <person name="Borges V."/>
            <person name="Santos A."/>
            <person name="Correia C.B."/>
            <person name="Saraiva M."/>
            <person name="Menard A."/>
            <person name="Vieira L."/>
            <person name="Sampaio D.A."/>
            <person name="Gomes J.P."/>
            <person name="Oleastro M."/>
        </authorList>
    </citation>
    <scope>NUCLEOTIDE SEQUENCE [LARGE SCALE GENOMIC DNA]</scope>
    <source>
        <strain evidence="2 3">229336/12</strain>
    </source>
</reference>
<evidence type="ECO:0008006" key="4">
    <source>
        <dbReference type="Google" id="ProtNLM"/>
    </source>
</evidence>
<accession>A0AAW3J4D1</accession>
<protein>
    <recommendedName>
        <fullName evidence="4">Integral membrane protein</fullName>
    </recommendedName>
</protein>
<dbReference type="RefSeq" id="WP_060662485.1">
    <property type="nucleotide sequence ID" value="NZ_JNUR01000001.1"/>
</dbReference>
<keyword evidence="1" id="KW-1133">Transmembrane helix</keyword>
<proteinExistence type="predicted"/>
<evidence type="ECO:0000313" key="3">
    <source>
        <dbReference type="Proteomes" id="UP000037800"/>
    </source>
</evidence>
<dbReference type="Proteomes" id="UP000037800">
    <property type="component" value="Unassembled WGS sequence"/>
</dbReference>
<evidence type="ECO:0000256" key="1">
    <source>
        <dbReference type="SAM" id="Phobius"/>
    </source>
</evidence>
<organism evidence="2 3">
    <name type="scientific">Helicobacter pullorum</name>
    <dbReference type="NCBI Taxonomy" id="35818"/>
    <lineage>
        <taxon>Bacteria</taxon>
        <taxon>Pseudomonadati</taxon>
        <taxon>Campylobacterota</taxon>
        <taxon>Epsilonproteobacteria</taxon>
        <taxon>Campylobacterales</taxon>
        <taxon>Helicobacteraceae</taxon>
        <taxon>Helicobacter</taxon>
    </lineage>
</organism>
<feature type="transmembrane region" description="Helical" evidence="1">
    <location>
        <begin position="7"/>
        <end position="30"/>
    </location>
</feature>
<comment type="caution">
    <text evidence="2">The sequence shown here is derived from an EMBL/GenBank/DDBJ whole genome shotgun (WGS) entry which is preliminary data.</text>
</comment>
<feature type="transmembrane region" description="Helical" evidence="1">
    <location>
        <begin position="75"/>
        <end position="95"/>
    </location>
</feature>
<evidence type="ECO:0000313" key="2">
    <source>
        <dbReference type="EMBL" id="KPH51562.1"/>
    </source>
</evidence>
<keyword evidence="1" id="KW-0812">Transmembrane</keyword>